<dbReference type="Pfam" id="PF08640">
    <property type="entry name" value="U3_assoc_6"/>
    <property type="match status" value="1"/>
</dbReference>
<dbReference type="InterPro" id="IPR055347">
    <property type="entry name" value="UTP6_N"/>
</dbReference>
<organism evidence="7 8">
    <name type="scientific">Astathelohania contejeani</name>
    <dbReference type="NCBI Taxonomy" id="164912"/>
    <lineage>
        <taxon>Eukaryota</taxon>
        <taxon>Fungi</taxon>
        <taxon>Fungi incertae sedis</taxon>
        <taxon>Microsporidia</taxon>
        <taxon>Astathelohaniidae</taxon>
        <taxon>Astathelohania</taxon>
    </lineage>
</organism>
<keyword evidence="8" id="KW-1185">Reference proteome</keyword>
<name>A0ABQ7HY99_9MICR</name>
<evidence type="ECO:0000256" key="3">
    <source>
        <dbReference type="ARBA" id="ARBA00022737"/>
    </source>
</evidence>
<dbReference type="PANTHER" id="PTHR23271">
    <property type="entry name" value="HEPATOCELLULAR CARCINOMA-ASSOCIATED ANTIGEN 66"/>
    <property type="match status" value="1"/>
</dbReference>
<dbReference type="Gene3D" id="1.25.40.10">
    <property type="entry name" value="Tetratricopeptide repeat domain"/>
    <property type="match status" value="1"/>
</dbReference>
<keyword evidence="2" id="KW-0698">rRNA processing</keyword>
<comment type="caution">
    <text evidence="7">The sequence shown here is derived from an EMBL/GenBank/DDBJ whole genome shotgun (WGS) entry which is preliminary data.</text>
</comment>
<evidence type="ECO:0000256" key="1">
    <source>
        <dbReference type="ARBA" id="ARBA00004604"/>
    </source>
</evidence>
<dbReference type="PANTHER" id="PTHR23271:SF1">
    <property type="entry name" value="U3 SMALL NUCLEOLAR RNA-ASSOCIATED PROTEIN 6 HOMOLOG"/>
    <property type="match status" value="1"/>
</dbReference>
<dbReference type="InterPro" id="IPR019734">
    <property type="entry name" value="TPR_rpt"/>
</dbReference>
<keyword evidence="4" id="KW-0539">Nucleus</keyword>
<sequence>MSQIIQYNLEKMIPELEDYKTRGIFDAGEIKEIVNSRRNHEYRIHRPAKLKIDYLRYIQYELTLQRIKEKRIKKRGLPTSKKDYVLTRRIIGLYRKAIKLFSDDLRIFVECVEYCMHKKRYGEMKYLLSEYCTWHAGDADVWVYAGGKHYEINDIEGARIVFQRGIRMNPQNMKLRLEFLRMEILICKKMDNSEEKKIAEAILSDSMKINDTCDEIKEMKTLINELNG</sequence>
<dbReference type="PROSITE" id="PS50005">
    <property type="entry name" value="TPR"/>
    <property type="match status" value="1"/>
</dbReference>
<dbReference type="InterPro" id="IPR011990">
    <property type="entry name" value="TPR-like_helical_dom_sf"/>
</dbReference>
<evidence type="ECO:0000256" key="5">
    <source>
        <dbReference type="PROSITE-ProRule" id="PRU00339"/>
    </source>
</evidence>
<evidence type="ECO:0000259" key="6">
    <source>
        <dbReference type="Pfam" id="PF08640"/>
    </source>
</evidence>
<feature type="repeat" description="TPR" evidence="5">
    <location>
        <begin position="139"/>
        <end position="172"/>
    </location>
</feature>
<evidence type="ECO:0000313" key="7">
    <source>
        <dbReference type="EMBL" id="KAF7683141.1"/>
    </source>
</evidence>
<dbReference type="InterPro" id="IPR013949">
    <property type="entry name" value="Utp6"/>
</dbReference>
<protein>
    <submittedName>
        <fullName evidence="7">U3 small nucleolar RNA-associated protein 6 like protein</fullName>
    </submittedName>
</protein>
<proteinExistence type="predicted"/>
<dbReference type="EMBL" id="SBIQ01000123">
    <property type="protein sequence ID" value="KAF7683141.1"/>
    <property type="molecule type" value="Genomic_DNA"/>
</dbReference>
<keyword evidence="5" id="KW-0802">TPR repeat</keyword>
<evidence type="ECO:0000256" key="2">
    <source>
        <dbReference type="ARBA" id="ARBA00022552"/>
    </source>
</evidence>
<dbReference type="SUPFAM" id="SSF48452">
    <property type="entry name" value="TPR-like"/>
    <property type="match status" value="1"/>
</dbReference>
<evidence type="ECO:0000313" key="8">
    <source>
        <dbReference type="Proteomes" id="UP001516464"/>
    </source>
</evidence>
<dbReference type="Proteomes" id="UP001516464">
    <property type="component" value="Unassembled WGS sequence"/>
</dbReference>
<evidence type="ECO:0000256" key="4">
    <source>
        <dbReference type="ARBA" id="ARBA00023242"/>
    </source>
</evidence>
<comment type="subcellular location">
    <subcellularLocation>
        <location evidence="1">Nucleus</location>
        <location evidence="1">Nucleolus</location>
    </subcellularLocation>
</comment>
<accession>A0ABQ7HY99</accession>
<reference evidence="7 8" key="1">
    <citation type="submission" date="2019-01" db="EMBL/GenBank/DDBJ databases">
        <title>Genomes sequencing and comparative genomics of infectious freshwater microsporidia, Cucumispora dikerogammari and Thelohania contejeani.</title>
        <authorList>
            <person name="Cormier A."/>
            <person name="Giraud I."/>
            <person name="Wattier R."/>
            <person name="Teixeira M."/>
            <person name="Grandjean F."/>
            <person name="Rigaud T."/>
            <person name="Cordaux R."/>
        </authorList>
    </citation>
    <scope>NUCLEOTIDE SEQUENCE [LARGE SCALE GENOMIC DNA]</scope>
    <source>
        <strain evidence="7">T1</strain>
        <tissue evidence="7">Spores</tissue>
    </source>
</reference>
<feature type="domain" description="U3 small nucleolar RNA-associated protein 6 N-terminal" evidence="6">
    <location>
        <begin position="9"/>
        <end position="86"/>
    </location>
</feature>
<gene>
    <name evidence="7" type="primary">Utp6</name>
    <name evidence="7" type="ORF">TCON_1652</name>
</gene>
<keyword evidence="3" id="KW-0677">Repeat</keyword>